<protein>
    <submittedName>
        <fullName evidence="1">Nucleotidyl transferase</fullName>
    </submittedName>
</protein>
<sequence>MSTKVLLKDPSDYPDSLKYVLDVVTINETPNVVGSAKYMAAKYSGDVDVFESVNVDMNKKDAVDLYSNLISTIAIEIMMTNRKILFNGSKAGTDTRFQMTDEMSKYNRKKFANNLCLMNLISHCEHEELDKMNEEEFKDKLKKLHVLRWSLHELAAKKKQLRGDKVMTLNEAICMPDMVKIDVISYIEGRLQSIEVVYIFKYKNKPIQDLGDYEERMRSDFEKYSSPEHYNPLKLMKRVFAYSRVIDCGEIIKLFTPLYAADMSALNQIVADIEILRNLVEMQPHCPINIMLLEVNGFKKRLYNHKQSDVCNKLEPITDIWLEWKDTGYFNSELFLSIINELEKDLKVIIFDLSKTFMDKITAKFNTIECRPIDLKIV</sequence>
<organism evidence="1">
    <name type="scientific">Pithovirus LCPAC406</name>
    <dbReference type="NCBI Taxonomy" id="2506599"/>
    <lineage>
        <taxon>Viruses</taxon>
        <taxon>Pithoviruses</taxon>
    </lineage>
</organism>
<reference evidence="1" key="1">
    <citation type="journal article" date="2019" name="MBio">
        <title>Virus Genomes from Deep Sea Sediments Expand the Ocean Megavirome and Support Independent Origins of Viral Gigantism.</title>
        <authorList>
            <person name="Backstrom D."/>
            <person name="Yutin N."/>
            <person name="Jorgensen S.L."/>
            <person name="Dharamshi J."/>
            <person name="Homa F."/>
            <person name="Zaremba-Niedwiedzka K."/>
            <person name="Spang A."/>
            <person name="Wolf Y.I."/>
            <person name="Koonin E.V."/>
            <person name="Ettema T.J."/>
        </authorList>
    </citation>
    <scope>NUCLEOTIDE SEQUENCE</scope>
</reference>
<name>A0A481ZE64_9VIRU</name>
<evidence type="ECO:0000313" key="1">
    <source>
        <dbReference type="EMBL" id="QBK93715.1"/>
    </source>
</evidence>
<keyword evidence="1" id="KW-0808">Transferase</keyword>
<dbReference type="EMBL" id="MK500604">
    <property type="protein sequence ID" value="QBK93715.1"/>
    <property type="molecule type" value="Genomic_DNA"/>
</dbReference>
<proteinExistence type="predicted"/>
<dbReference type="GO" id="GO:0016740">
    <property type="term" value="F:transferase activity"/>
    <property type="evidence" value="ECO:0007669"/>
    <property type="project" value="UniProtKB-KW"/>
</dbReference>
<gene>
    <name evidence="1" type="ORF">LCPAC406_00290</name>
</gene>
<accession>A0A481ZE64</accession>